<sequence length="134" mass="14364">MAEVQTSTQAGALTQRFIEFVVMQAQQASLFLGRFPHPQTGKTEVHLEAARLFIDQLEMIREKTRGNLSPEEVEILKNVLSDLQMAFVQATNEAAAGGAAPAPETASAAPAPEVAASNAGDEESKKRFSKSYGS</sequence>
<reference evidence="3" key="1">
    <citation type="journal article" date="2017" name="Genome Announc.">
        <title>Draft Genome Sequence of Terrimicrobium sacchariphilum NM-5T, a Facultative Anaerobic Soil Bacterium of the Class Spartobacteria.</title>
        <authorList>
            <person name="Qiu Y.L."/>
            <person name="Tourlousse D.M."/>
            <person name="Matsuura N."/>
            <person name="Ohashi A."/>
            <person name="Sekiguchi Y."/>
        </authorList>
    </citation>
    <scope>NUCLEOTIDE SEQUENCE [LARGE SCALE GENOMIC DNA]</scope>
    <source>
        <strain evidence="3">NM-5</strain>
    </source>
</reference>
<protein>
    <recommendedName>
        <fullName evidence="4">DUF1844 domain-containing protein</fullName>
    </recommendedName>
</protein>
<proteinExistence type="predicted"/>
<dbReference type="EMBL" id="BDCO01000002">
    <property type="protein sequence ID" value="GAT33733.1"/>
    <property type="molecule type" value="Genomic_DNA"/>
</dbReference>
<dbReference type="RefSeq" id="WP_075079432.1">
    <property type="nucleotide sequence ID" value="NZ_BDCO01000002.1"/>
</dbReference>
<comment type="caution">
    <text evidence="2">The sequence shown here is derived from an EMBL/GenBank/DDBJ whole genome shotgun (WGS) entry which is preliminary data.</text>
</comment>
<organism evidence="2 3">
    <name type="scientific">Terrimicrobium sacchariphilum</name>
    <dbReference type="NCBI Taxonomy" id="690879"/>
    <lineage>
        <taxon>Bacteria</taxon>
        <taxon>Pseudomonadati</taxon>
        <taxon>Verrucomicrobiota</taxon>
        <taxon>Terrimicrobiia</taxon>
        <taxon>Terrimicrobiales</taxon>
        <taxon>Terrimicrobiaceae</taxon>
        <taxon>Terrimicrobium</taxon>
    </lineage>
</organism>
<dbReference type="AlphaFoldDB" id="A0A146G8W8"/>
<name>A0A146G8W8_TERSA</name>
<dbReference type="Pfam" id="PF08899">
    <property type="entry name" value="DUF1844"/>
    <property type="match status" value="1"/>
</dbReference>
<dbReference type="InParanoid" id="A0A146G8W8"/>
<dbReference type="InterPro" id="IPR014995">
    <property type="entry name" value="DUF1844"/>
</dbReference>
<evidence type="ECO:0000256" key="1">
    <source>
        <dbReference type="SAM" id="MobiDB-lite"/>
    </source>
</evidence>
<keyword evidence="3" id="KW-1185">Reference proteome</keyword>
<gene>
    <name evidence="2" type="ORF">TSACC_22151</name>
</gene>
<feature type="region of interest" description="Disordered" evidence="1">
    <location>
        <begin position="93"/>
        <end position="134"/>
    </location>
</feature>
<evidence type="ECO:0000313" key="3">
    <source>
        <dbReference type="Proteomes" id="UP000076023"/>
    </source>
</evidence>
<dbReference type="Proteomes" id="UP000076023">
    <property type="component" value="Unassembled WGS sequence"/>
</dbReference>
<evidence type="ECO:0008006" key="4">
    <source>
        <dbReference type="Google" id="ProtNLM"/>
    </source>
</evidence>
<accession>A0A146G8W8</accession>
<evidence type="ECO:0000313" key="2">
    <source>
        <dbReference type="EMBL" id="GAT33733.1"/>
    </source>
</evidence>
<dbReference type="OrthoDB" id="9799618at2"/>
<feature type="compositionally biased region" description="Low complexity" evidence="1">
    <location>
        <begin position="93"/>
        <end position="119"/>
    </location>
</feature>
<dbReference type="STRING" id="690879.TSACC_22151"/>